<evidence type="ECO:0000313" key="2">
    <source>
        <dbReference type="Proteomes" id="UP001143856"/>
    </source>
</evidence>
<dbReference type="Proteomes" id="UP001143856">
    <property type="component" value="Unassembled WGS sequence"/>
</dbReference>
<comment type="caution">
    <text evidence="1">The sequence shown here is derived from an EMBL/GenBank/DDBJ whole genome shotgun (WGS) entry which is preliminary data.</text>
</comment>
<accession>A0ACC1PIV1</accession>
<keyword evidence="2" id="KW-1185">Reference proteome</keyword>
<evidence type="ECO:0000313" key="1">
    <source>
        <dbReference type="EMBL" id="KAJ2992117.1"/>
    </source>
</evidence>
<name>A0ACC1PIV1_9PEZI</name>
<organism evidence="1 2">
    <name type="scientific">Xylaria curta</name>
    <dbReference type="NCBI Taxonomy" id="42375"/>
    <lineage>
        <taxon>Eukaryota</taxon>
        <taxon>Fungi</taxon>
        <taxon>Dikarya</taxon>
        <taxon>Ascomycota</taxon>
        <taxon>Pezizomycotina</taxon>
        <taxon>Sordariomycetes</taxon>
        <taxon>Xylariomycetidae</taxon>
        <taxon>Xylariales</taxon>
        <taxon>Xylariaceae</taxon>
        <taxon>Xylaria</taxon>
    </lineage>
</organism>
<gene>
    <name evidence="1" type="ORF">NUW58_g2275</name>
</gene>
<protein>
    <submittedName>
        <fullName evidence="1">Uncharacterized protein</fullName>
    </submittedName>
</protein>
<dbReference type="EMBL" id="JAPDGR010000288">
    <property type="protein sequence ID" value="KAJ2992117.1"/>
    <property type="molecule type" value="Genomic_DNA"/>
</dbReference>
<proteinExistence type="predicted"/>
<sequence length="224" mass="24738">MTSLSQLRKLKEAPRPQEDAQEPFPVAPLPVDGEPQTYLLTPYLERLQALSQEQKGLVQEKAHINATMARQQQETNKMLRRLAQDSKLLSQHAPPKSETPHSSLSFAKATKSASITEQIRPWLFAADSAKIATLEAVAEAADKGEVSIEDAMQALDQVSMLQNKGPLQVPEDGEAGLAERHIEAAEVDEKSGAIVEKRAERRRTKDEQRSIWSALDGNLGLINE</sequence>
<reference evidence="1" key="1">
    <citation type="submission" date="2022-10" db="EMBL/GenBank/DDBJ databases">
        <title>Genome Sequence of Xylaria curta.</title>
        <authorList>
            <person name="Buettner E."/>
        </authorList>
    </citation>
    <scope>NUCLEOTIDE SEQUENCE</scope>
    <source>
        <strain evidence="1">Babe10</strain>
    </source>
</reference>